<dbReference type="Gene3D" id="3.60.10.10">
    <property type="entry name" value="Endonuclease/exonuclease/phosphatase"/>
    <property type="match status" value="1"/>
</dbReference>
<feature type="coiled-coil region" evidence="1">
    <location>
        <begin position="324"/>
        <end position="351"/>
    </location>
</feature>
<organism evidence="2">
    <name type="scientific">Albugo laibachii Nc14</name>
    <dbReference type="NCBI Taxonomy" id="890382"/>
    <lineage>
        <taxon>Eukaryota</taxon>
        <taxon>Sar</taxon>
        <taxon>Stramenopiles</taxon>
        <taxon>Oomycota</taxon>
        <taxon>Peronosporomycetes</taxon>
        <taxon>Albuginales</taxon>
        <taxon>Albuginaceae</taxon>
        <taxon>Albugo</taxon>
    </lineage>
</organism>
<dbReference type="PANTHER" id="PTHR31635:SF196">
    <property type="entry name" value="REVERSE TRANSCRIPTASE DOMAIN-CONTAINING PROTEIN-RELATED"/>
    <property type="match status" value="1"/>
</dbReference>
<dbReference type="HOGENOM" id="CLU_452295_0_0_1"/>
<gene>
    <name evidence="2" type="primary">AlNc14C25G2521</name>
    <name evidence="2" type="ORF">ALNC14_029210</name>
</gene>
<proteinExistence type="predicted"/>
<reference evidence="2" key="2">
    <citation type="submission" date="2011-02" db="EMBL/GenBank/DDBJ databases">
        <authorList>
            <person name="MacLean D."/>
        </authorList>
    </citation>
    <scope>NUCLEOTIDE SEQUENCE</scope>
</reference>
<keyword evidence="1" id="KW-0175">Coiled coil</keyword>
<dbReference type="InterPro" id="IPR036691">
    <property type="entry name" value="Endo/exonu/phosph_ase_sf"/>
</dbReference>
<dbReference type="SUPFAM" id="SSF56219">
    <property type="entry name" value="DNase I-like"/>
    <property type="match status" value="1"/>
</dbReference>
<evidence type="ECO:0000256" key="1">
    <source>
        <dbReference type="SAM" id="Coils"/>
    </source>
</evidence>
<dbReference type="AlphaFoldDB" id="F0W6N3"/>
<reference evidence="2" key="1">
    <citation type="journal article" date="2011" name="PLoS Biol.">
        <title>Gene gain and loss during evolution of obligate parasitism in the white rust pathogen of Arabidopsis thaliana.</title>
        <authorList>
            <person name="Kemen E."/>
            <person name="Gardiner A."/>
            <person name="Schultz-Larsen T."/>
            <person name="Kemen A.C."/>
            <person name="Balmuth A.L."/>
            <person name="Robert-Seilaniantz A."/>
            <person name="Bailey K."/>
            <person name="Holub E."/>
            <person name="Studholme D.J."/>
            <person name="Maclean D."/>
            <person name="Jones J.D."/>
        </authorList>
    </citation>
    <scope>NUCLEOTIDE SEQUENCE</scope>
</reference>
<name>F0W6N3_9STRA</name>
<sequence>MFQAAVDHPIAMHGVLLSCMDSNDPALNELAHILMTNRACAANNLNEDVTFATRWSRHVGEKNPSKRQVIFQKWFGGHWRGDLCLNVEELHSNPNFFPEEISTLHLSVSSTISTWNNISALTVNVNGIHCNGHILSTTSYPSTLFLAFNKPSFMTEISWNHSSFYHNLKCNTKTFSTAPTTFPVIHQLRKSPNEVFEIVIRVAFFIHDAPVYIHIVYALVKAEERLLLIEQFLCHNFDSASTHLVFGDFNTPLNPAVDASSGAIRHESSRLACLEWLSQLGVVDAWRIQHPNENVFTGPLPRKNLLDYICMSEQLFNMISSNCRSNQKEAILVLEQQLQAIEKKIAQDSRRDVESTQLVLEAAAAQYRENDTNESRYFFESSLQQFRISIENIARYNQNENTSCCRGPIENVTKKCGTLTANPREVVEEFMDHWGGVMGDISSSTTDSADPCSRYQIQSLDSIQVLLESEEKDRLSTRLSTTEIAEAIKHMRSNSSPGMDELPAAVYQVDPETFGECLKIVFEFQLKHGSLLRWQRHSAMNLEYKKGLRSDPGNYRPIALLCFEVKMLSKGLAHRLQRFLPKLMHQDQKAFVRGRSMHHHIRLH</sequence>
<evidence type="ECO:0000313" key="2">
    <source>
        <dbReference type="EMBL" id="CCA16778.1"/>
    </source>
</evidence>
<protein>
    <submittedName>
        <fullName evidence="2">Pollike protein putative</fullName>
    </submittedName>
</protein>
<dbReference type="EMBL" id="FR824070">
    <property type="protein sequence ID" value="CCA16778.1"/>
    <property type="molecule type" value="Genomic_DNA"/>
</dbReference>
<dbReference type="PANTHER" id="PTHR31635">
    <property type="entry name" value="REVERSE TRANSCRIPTASE DOMAIN-CONTAINING PROTEIN-RELATED"/>
    <property type="match status" value="1"/>
</dbReference>
<accession>F0W6N3</accession>